<accession>A0A0F9LE52</accession>
<evidence type="ECO:0000313" key="5">
    <source>
        <dbReference type="EMBL" id="KKM62485.1"/>
    </source>
</evidence>
<dbReference type="Pfam" id="PF00589">
    <property type="entry name" value="Phage_integrase"/>
    <property type="match status" value="1"/>
</dbReference>
<dbReference type="Gene3D" id="1.10.150.130">
    <property type="match status" value="1"/>
</dbReference>
<protein>
    <recommendedName>
        <fullName evidence="6">Tyr recombinase domain-containing protein</fullName>
    </recommendedName>
</protein>
<dbReference type="PANTHER" id="PTHR30349:SF81">
    <property type="entry name" value="TYROSINE RECOMBINASE XERC"/>
    <property type="match status" value="1"/>
</dbReference>
<keyword evidence="1" id="KW-0238">DNA-binding</keyword>
<dbReference type="InterPro" id="IPR013762">
    <property type="entry name" value="Integrase-like_cat_sf"/>
</dbReference>
<keyword evidence="2" id="KW-0233">DNA recombination</keyword>
<dbReference type="SUPFAM" id="SSF56349">
    <property type="entry name" value="DNA breaking-rejoining enzymes"/>
    <property type="match status" value="1"/>
</dbReference>
<evidence type="ECO:0000259" key="3">
    <source>
        <dbReference type="PROSITE" id="PS51898"/>
    </source>
</evidence>
<dbReference type="InterPro" id="IPR011010">
    <property type="entry name" value="DNA_brk_join_enz"/>
</dbReference>
<dbReference type="AlphaFoldDB" id="A0A0F9LE52"/>
<dbReference type="InterPro" id="IPR044068">
    <property type="entry name" value="CB"/>
</dbReference>
<dbReference type="EMBL" id="LAZR01011286">
    <property type="protein sequence ID" value="KKM62485.1"/>
    <property type="molecule type" value="Genomic_DNA"/>
</dbReference>
<gene>
    <name evidence="5" type="ORF">LCGC14_1521260</name>
</gene>
<dbReference type="PROSITE" id="PS51900">
    <property type="entry name" value="CB"/>
    <property type="match status" value="1"/>
</dbReference>
<evidence type="ECO:0008006" key="6">
    <source>
        <dbReference type="Google" id="ProtNLM"/>
    </source>
</evidence>
<feature type="domain" description="Core-binding (CB)" evidence="4">
    <location>
        <begin position="11"/>
        <end position="96"/>
    </location>
</feature>
<sequence>MNPAHLTLIPIDTADELEKFDYYLRMGTDEEERPKVTSSRQAYCWTITLFLRFCDNGVASIDLAKDWLKSLEAKGNGPSTINRHIWALKSYFRFKGGDTFKLRGLKTESRKPGFLRDEEWDQLLTEANRPLLDKYNAEYAKNRAKLELALLWAYCGGALRASEAINMELTDVDKKGFLRVHRKGGTEEFVPVEKIVIQALLDYIKTRSNNGPYVFPGKTPGDHMARRTAQAIIKALCVRAGLPNAHVHMLRHTAGYQLRKLGASERDIQDVMGHKNIATTQIYTHLVREDLAKRLPKRFQNTDQGKLL</sequence>
<name>A0A0F9LE52_9ZZZZ</name>
<dbReference type="PANTHER" id="PTHR30349">
    <property type="entry name" value="PHAGE INTEGRASE-RELATED"/>
    <property type="match status" value="1"/>
</dbReference>
<dbReference type="GO" id="GO:0006310">
    <property type="term" value="P:DNA recombination"/>
    <property type="evidence" value="ECO:0007669"/>
    <property type="project" value="UniProtKB-KW"/>
</dbReference>
<dbReference type="InterPro" id="IPR050090">
    <property type="entry name" value="Tyrosine_recombinase_XerCD"/>
</dbReference>
<evidence type="ECO:0000256" key="2">
    <source>
        <dbReference type="ARBA" id="ARBA00023172"/>
    </source>
</evidence>
<organism evidence="5">
    <name type="scientific">marine sediment metagenome</name>
    <dbReference type="NCBI Taxonomy" id="412755"/>
    <lineage>
        <taxon>unclassified sequences</taxon>
        <taxon>metagenomes</taxon>
        <taxon>ecological metagenomes</taxon>
    </lineage>
</organism>
<evidence type="ECO:0000256" key="1">
    <source>
        <dbReference type="ARBA" id="ARBA00023125"/>
    </source>
</evidence>
<evidence type="ECO:0000259" key="4">
    <source>
        <dbReference type="PROSITE" id="PS51900"/>
    </source>
</evidence>
<feature type="domain" description="Tyr recombinase" evidence="3">
    <location>
        <begin position="110"/>
        <end position="296"/>
    </location>
</feature>
<dbReference type="GO" id="GO:0015074">
    <property type="term" value="P:DNA integration"/>
    <property type="evidence" value="ECO:0007669"/>
    <property type="project" value="InterPro"/>
</dbReference>
<dbReference type="PROSITE" id="PS51898">
    <property type="entry name" value="TYR_RECOMBINASE"/>
    <property type="match status" value="1"/>
</dbReference>
<proteinExistence type="predicted"/>
<dbReference type="Gene3D" id="1.10.443.10">
    <property type="entry name" value="Intergrase catalytic core"/>
    <property type="match status" value="1"/>
</dbReference>
<reference evidence="5" key="1">
    <citation type="journal article" date="2015" name="Nature">
        <title>Complex archaea that bridge the gap between prokaryotes and eukaryotes.</title>
        <authorList>
            <person name="Spang A."/>
            <person name="Saw J.H."/>
            <person name="Jorgensen S.L."/>
            <person name="Zaremba-Niedzwiedzka K."/>
            <person name="Martijn J."/>
            <person name="Lind A.E."/>
            <person name="van Eijk R."/>
            <person name="Schleper C."/>
            <person name="Guy L."/>
            <person name="Ettema T.J."/>
        </authorList>
    </citation>
    <scope>NUCLEOTIDE SEQUENCE</scope>
</reference>
<dbReference type="InterPro" id="IPR010998">
    <property type="entry name" value="Integrase_recombinase_N"/>
</dbReference>
<dbReference type="GO" id="GO:0003677">
    <property type="term" value="F:DNA binding"/>
    <property type="evidence" value="ECO:0007669"/>
    <property type="project" value="UniProtKB-KW"/>
</dbReference>
<dbReference type="InterPro" id="IPR002104">
    <property type="entry name" value="Integrase_catalytic"/>
</dbReference>
<comment type="caution">
    <text evidence="5">The sequence shown here is derived from an EMBL/GenBank/DDBJ whole genome shotgun (WGS) entry which is preliminary data.</text>
</comment>